<organism evidence="1 2">
    <name type="scientific">Filifactor villosus</name>
    <dbReference type="NCBI Taxonomy" id="29374"/>
    <lineage>
        <taxon>Bacteria</taxon>
        <taxon>Bacillati</taxon>
        <taxon>Bacillota</taxon>
        <taxon>Clostridia</taxon>
        <taxon>Peptostreptococcales</taxon>
        <taxon>Filifactoraceae</taxon>
        <taxon>Filifactor</taxon>
    </lineage>
</organism>
<dbReference type="Proteomes" id="UP001595916">
    <property type="component" value="Unassembled WGS sequence"/>
</dbReference>
<gene>
    <name evidence="1" type="ORF">ACFO4R_09530</name>
</gene>
<keyword evidence="2" id="KW-1185">Reference proteome</keyword>
<accession>A0ABV9QNP0</accession>
<protein>
    <submittedName>
        <fullName evidence="1">Uncharacterized protein</fullName>
    </submittedName>
</protein>
<sequence>MRRRGSILLTTILICTAILTSVTALTFGASFRIRGEGARGRFLQRELDENSLKMLMEEYALLCSSQVWDQMLESLKTREVTLNKTSMEIEYLNQFPKNHRDLSNPSLNTAMDASTVYLELKEIYKIDYETYTRQKRPALRMEYGARITRGGEESTISGALIIILPLADMDEDLFDLAPGETNADLIGRIPEIDWENYVKTVYYE</sequence>
<dbReference type="EMBL" id="JBHSHL010000045">
    <property type="protein sequence ID" value="MFC4805321.1"/>
    <property type="molecule type" value="Genomic_DNA"/>
</dbReference>
<dbReference type="RefSeq" id="WP_379788873.1">
    <property type="nucleotide sequence ID" value="NZ_JBHSHL010000045.1"/>
</dbReference>
<name>A0ABV9QNP0_9FIRM</name>
<reference evidence="2" key="1">
    <citation type="journal article" date="2019" name="Int. J. Syst. Evol. Microbiol.">
        <title>The Global Catalogue of Microorganisms (GCM) 10K type strain sequencing project: providing services to taxonomists for standard genome sequencing and annotation.</title>
        <authorList>
            <consortium name="The Broad Institute Genomics Platform"/>
            <consortium name="The Broad Institute Genome Sequencing Center for Infectious Disease"/>
            <person name="Wu L."/>
            <person name="Ma J."/>
        </authorList>
    </citation>
    <scope>NUCLEOTIDE SEQUENCE [LARGE SCALE GENOMIC DNA]</scope>
    <source>
        <strain evidence="2">CCUG 46385</strain>
    </source>
</reference>
<evidence type="ECO:0000313" key="1">
    <source>
        <dbReference type="EMBL" id="MFC4805321.1"/>
    </source>
</evidence>
<proteinExistence type="predicted"/>
<comment type="caution">
    <text evidence="1">The sequence shown here is derived from an EMBL/GenBank/DDBJ whole genome shotgun (WGS) entry which is preliminary data.</text>
</comment>
<evidence type="ECO:0000313" key="2">
    <source>
        <dbReference type="Proteomes" id="UP001595916"/>
    </source>
</evidence>